<evidence type="ECO:0000256" key="15">
    <source>
        <dbReference type="ARBA" id="ARBA00047614"/>
    </source>
</evidence>
<dbReference type="NCBIfam" id="TIGR01205">
    <property type="entry name" value="D_ala_D_alaTIGR"/>
    <property type="match status" value="1"/>
</dbReference>
<comment type="cofactor">
    <cofactor evidence="18">
        <name>Mg(2+)</name>
        <dbReference type="ChEBI" id="CHEBI:18420"/>
    </cofactor>
    <cofactor evidence="18">
        <name>Mn(2+)</name>
        <dbReference type="ChEBI" id="CHEBI:29035"/>
    </cofactor>
    <text evidence="18">Binds 2 magnesium or manganese ions per subunit.</text>
</comment>
<dbReference type="SUPFAM" id="SSF56059">
    <property type="entry name" value="Glutathione synthetase ATP-binding domain-like"/>
    <property type="match status" value="1"/>
</dbReference>
<dbReference type="GO" id="GO:0008360">
    <property type="term" value="P:regulation of cell shape"/>
    <property type="evidence" value="ECO:0007669"/>
    <property type="project" value="UniProtKB-KW"/>
</dbReference>
<dbReference type="HAMAP" id="MF_00047">
    <property type="entry name" value="Dala_Dala_lig"/>
    <property type="match status" value="1"/>
</dbReference>
<evidence type="ECO:0000259" key="20">
    <source>
        <dbReference type="PROSITE" id="PS50975"/>
    </source>
</evidence>
<dbReference type="UniPathway" id="UPA00219"/>
<evidence type="ECO:0000256" key="14">
    <source>
        <dbReference type="ARBA" id="ARBA00023316"/>
    </source>
</evidence>
<evidence type="ECO:0000256" key="6">
    <source>
        <dbReference type="ARBA" id="ARBA00022598"/>
    </source>
</evidence>
<evidence type="ECO:0000256" key="9">
    <source>
        <dbReference type="ARBA" id="ARBA00022840"/>
    </source>
</evidence>
<evidence type="ECO:0000256" key="12">
    <source>
        <dbReference type="ARBA" id="ARBA00022984"/>
    </source>
</evidence>
<proteinExistence type="inferred from homology"/>
<dbReference type="Pfam" id="PF07478">
    <property type="entry name" value="Dala_Dala_lig_C"/>
    <property type="match status" value="1"/>
</dbReference>
<evidence type="ECO:0000313" key="22">
    <source>
        <dbReference type="Proteomes" id="UP000346198"/>
    </source>
</evidence>
<dbReference type="Gene3D" id="3.30.470.20">
    <property type="entry name" value="ATP-grasp fold, B domain"/>
    <property type="match status" value="1"/>
</dbReference>
<dbReference type="EC" id="6.3.2.4" evidence="4 16"/>
<dbReference type="PROSITE" id="PS50975">
    <property type="entry name" value="ATP_GRASP"/>
    <property type="match status" value="1"/>
</dbReference>
<keyword evidence="5 16" id="KW-0963">Cytoplasm</keyword>
<dbReference type="FunFam" id="3.30.470.20:FF:000008">
    <property type="entry name" value="D-alanine--D-alanine ligase"/>
    <property type="match status" value="1"/>
</dbReference>
<keyword evidence="9 19" id="KW-0067">ATP-binding</keyword>
<keyword evidence="10 18" id="KW-0460">Magnesium</keyword>
<dbReference type="GO" id="GO:0071555">
    <property type="term" value="P:cell wall organization"/>
    <property type="evidence" value="ECO:0007669"/>
    <property type="project" value="UniProtKB-KW"/>
</dbReference>
<evidence type="ECO:0000256" key="7">
    <source>
        <dbReference type="ARBA" id="ARBA00022723"/>
    </source>
</evidence>
<dbReference type="InterPro" id="IPR011095">
    <property type="entry name" value="Dala_Dala_lig_C"/>
</dbReference>
<feature type="binding site" evidence="18">
    <location>
        <position position="261"/>
    </location>
    <ligand>
        <name>Mg(2+)</name>
        <dbReference type="ChEBI" id="CHEBI:18420"/>
        <label>2</label>
    </ligand>
</feature>
<dbReference type="GO" id="GO:0008716">
    <property type="term" value="F:D-alanine-D-alanine ligase activity"/>
    <property type="evidence" value="ECO:0007669"/>
    <property type="project" value="UniProtKB-UniRule"/>
</dbReference>
<dbReference type="PIRSF" id="PIRSF039102">
    <property type="entry name" value="Ddl/VanB"/>
    <property type="match status" value="1"/>
</dbReference>
<keyword evidence="11 16" id="KW-0133">Cell shape</keyword>
<evidence type="ECO:0000256" key="3">
    <source>
        <dbReference type="ARBA" id="ARBA00010871"/>
    </source>
</evidence>
<dbReference type="GO" id="GO:0005524">
    <property type="term" value="F:ATP binding"/>
    <property type="evidence" value="ECO:0007669"/>
    <property type="project" value="UniProtKB-UniRule"/>
</dbReference>
<keyword evidence="22" id="KW-1185">Reference proteome</keyword>
<dbReference type="GO" id="GO:0005737">
    <property type="term" value="C:cytoplasm"/>
    <property type="evidence" value="ECO:0007669"/>
    <property type="project" value="UniProtKB-SubCell"/>
</dbReference>
<keyword evidence="6 16" id="KW-0436">Ligase</keyword>
<evidence type="ECO:0000256" key="16">
    <source>
        <dbReference type="HAMAP-Rule" id="MF_00047"/>
    </source>
</evidence>
<dbReference type="EMBL" id="CAAHFH010000003">
    <property type="protein sequence ID" value="VGO23408.1"/>
    <property type="molecule type" value="Genomic_DNA"/>
</dbReference>
<keyword evidence="12 16" id="KW-0573">Peptidoglycan synthesis</keyword>
<dbReference type="InterPro" id="IPR016185">
    <property type="entry name" value="PreATP-grasp_dom_sf"/>
</dbReference>
<feature type="active site" evidence="17">
    <location>
        <position position="139"/>
    </location>
</feature>
<dbReference type="PANTHER" id="PTHR23132:SF23">
    <property type="entry name" value="D-ALANINE--D-ALANINE LIGASE B"/>
    <property type="match status" value="1"/>
</dbReference>
<evidence type="ECO:0000256" key="11">
    <source>
        <dbReference type="ARBA" id="ARBA00022960"/>
    </source>
</evidence>
<accession>A0A6C2UT15</accession>
<evidence type="ECO:0000256" key="4">
    <source>
        <dbReference type="ARBA" id="ARBA00012216"/>
    </source>
</evidence>
<dbReference type="NCBIfam" id="NF002378">
    <property type="entry name" value="PRK01372.1"/>
    <property type="match status" value="1"/>
</dbReference>
<comment type="function">
    <text evidence="16">Cell wall formation.</text>
</comment>
<evidence type="ECO:0000313" key="21">
    <source>
        <dbReference type="EMBL" id="VGO23408.1"/>
    </source>
</evidence>
<dbReference type="PROSITE" id="PS00844">
    <property type="entry name" value="DALA_DALA_LIGASE_2"/>
    <property type="match status" value="1"/>
</dbReference>
<reference evidence="21 22" key="1">
    <citation type="submission" date="2019-04" db="EMBL/GenBank/DDBJ databases">
        <authorList>
            <person name="Van Vliet M D."/>
        </authorList>
    </citation>
    <scope>NUCLEOTIDE SEQUENCE [LARGE SCALE GENOMIC DNA]</scope>
    <source>
        <strain evidence="21 22">F21</strain>
    </source>
</reference>
<evidence type="ECO:0000256" key="1">
    <source>
        <dbReference type="ARBA" id="ARBA00001936"/>
    </source>
</evidence>
<feature type="binding site" evidence="18">
    <location>
        <position position="259"/>
    </location>
    <ligand>
        <name>Mg(2+)</name>
        <dbReference type="ChEBI" id="CHEBI:18420"/>
        <label>2</label>
    </ligand>
</feature>
<keyword evidence="13 18" id="KW-0464">Manganese</keyword>
<feature type="binding site" evidence="18">
    <location>
        <position position="246"/>
    </location>
    <ligand>
        <name>Mg(2+)</name>
        <dbReference type="ChEBI" id="CHEBI:18420"/>
        <label>1</label>
    </ligand>
</feature>
<comment type="pathway">
    <text evidence="16">Cell wall biogenesis; peptidoglycan biosynthesis.</text>
</comment>
<feature type="active site" evidence="17">
    <location>
        <position position="270"/>
    </location>
</feature>
<comment type="cofactor">
    <cofactor evidence="1">
        <name>Mn(2+)</name>
        <dbReference type="ChEBI" id="CHEBI:29035"/>
    </cofactor>
</comment>
<keyword evidence="8 19" id="KW-0547">Nucleotide-binding</keyword>
<dbReference type="RefSeq" id="WP_168433656.1">
    <property type="nucleotide sequence ID" value="NZ_CAAHFH010000003.1"/>
</dbReference>
<evidence type="ECO:0000256" key="13">
    <source>
        <dbReference type="ARBA" id="ARBA00023211"/>
    </source>
</evidence>
<evidence type="ECO:0000256" key="2">
    <source>
        <dbReference type="ARBA" id="ARBA00004496"/>
    </source>
</evidence>
<dbReference type="Gene3D" id="3.30.1490.20">
    <property type="entry name" value="ATP-grasp fold, A domain"/>
    <property type="match status" value="1"/>
</dbReference>
<name>A0A6C2UT15_9BACT</name>
<dbReference type="InterPro" id="IPR013815">
    <property type="entry name" value="ATP_grasp_subdomain_1"/>
</dbReference>
<comment type="similarity">
    <text evidence="3 16">Belongs to the D-alanine--D-alanine ligase family.</text>
</comment>
<dbReference type="Pfam" id="PF01820">
    <property type="entry name" value="Dala_Dala_lig_N"/>
    <property type="match status" value="1"/>
</dbReference>
<dbReference type="InterPro" id="IPR011127">
    <property type="entry name" value="Dala_Dala_lig_N"/>
</dbReference>
<dbReference type="GO" id="GO:0046872">
    <property type="term" value="F:metal ion binding"/>
    <property type="evidence" value="ECO:0007669"/>
    <property type="project" value="UniProtKB-KW"/>
</dbReference>
<dbReference type="AlphaFoldDB" id="A0A6C2UT15"/>
<dbReference type="InterPro" id="IPR000291">
    <property type="entry name" value="D-Ala_lig_Van_CS"/>
</dbReference>
<dbReference type="GO" id="GO:0009252">
    <property type="term" value="P:peptidoglycan biosynthetic process"/>
    <property type="evidence" value="ECO:0007669"/>
    <property type="project" value="UniProtKB-UniRule"/>
</dbReference>
<dbReference type="Proteomes" id="UP000346198">
    <property type="component" value="Unassembled WGS sequence"/>
</dbReference>
<sequence>MGNRFSRVAVLIGGISSEREVSLRSGAAVVQGLRAGGYAVEEVDVASKALAIPAGVEAVFIALHGQFGEDGEIQQLLTDMQMPFTGSGAASSRVSFDKVLTRECLERCGVPVPKGELLEKASDRTIQIPLVVKPPREGSSVGCHLVFKESEWEAAFADAVRHSGAALVEEYIPGRELTVGVVDGQVLPVVEIKTASQWYDYEAKYVTGDTKYVVPAPLEPEAVAELQSIALKTFDCLGASDFGRVDFRLSPEGRPYVLELNAIPGFTATSLLPKAAQAAGIGFSELCCRIMELAHL</sequence>
<dbReference type="InterPro" id="IPR011761">
    <property type="entry name" value="ATP-grasp"/>
</dbReference>
<evidence type="ECO:0000256" key="8">
    <source>
        <dbReference type="ARBA" id="ARBA00022741"/>
    </source>
</evidence>
<dbReference type="SUPFAM" id="SSF52440">
    <property type="entry name" value="PreATP-grasp domain"/>
    <property type="match status" value="1"/>
</dbReference>
<feature type="binding site" evidence="18">
    <location>
        <position position="259"/>
    </location>
    <ligand>
        <name>Mg(2+)</name>
        <dbReference type="ChEBI" id="CHEBI:18420"/>
        <label>1</label>
    </ligand>
</feature>
<dbReference type="Gene3D" id="3.40.50.20">
    <property type="match status" value="1"/>
</dbReference>
<gene>
    <name evidence="21" type="primary">ddlB</name>
    <name evidence="16" type="synonym">ddl</name>
    <name evidence="21" type="ORF">SCARR_05515</name>
</gene>
<organism evidence="21 22">
    <name type="scientific">Pontiella sulfatireligans</name>
    <dbReference type="NCBI Taxonomy" id="2750658"/>
    <lineage>
        <taxon>Bacteria</taxon>
        <taxon>Pseudomonadati</taxon>
        <taxon>Kiritimatiellota</taxon>
        <taxon>Kiritimatiellia</taxon>
        <taxon>Kiritimatiellales</taxon>
        <taxon>Pontiellaceae</taxon>
        <taxon>Pontiella</taxon>
    </lineage>
</organism>
<protein>
    <recommendedName>
        <fullName evidence="4 16">D-alanine--D-alanine ligase</fullName>
        <ecNumber evidence="4 16">6.3.2.4</ecNumber>
    </recommendedName>
    <alternativeName>
        <fullName evidence="16">D-Ala-D-Ala ligase</fullName>
    </alternativeName>
    <alternativeName>
        <fullName evidence="16">D-alanylalanine synthetase</fullName>
    </alternativeName>
</protein>
<evidence type="ECO:0000256" key="19">
    <source>
        <dbReference type="PROSITE-ProRule" id="PRU00409"/>
    </source>
</evidence>
<evidence type="ECO:0000256" key="10">
    <source>
        <dbReference type="ARBA" id="ARBA00022842"/>
    </source>
</evidence>
<evidence type="ECO:0000256" key="17">
    <source>
        <dbReference type="PIRSR" id="PIRSR039102-1"/>
    </source>
</evidence>
<feature type="active site" evidence="17">
    <location>
        <position position="18"/>
    </location>
</feature>
<dbReference type="PANTHER" id="PTHR23132">
    <property type="entry name" value="D-ALANINE--D-ALANINE LIGASE"/>
    <property type="match status" value="1"/>
</dbReference>
<evidence type="ECO:0000256" key="5">
    <source>
        <dbReference type="ARBA" id="ARBA00022490"/>
    </source>
</evidence>
<feature type="domain" description="ATP-grasp" evidence="20">
    <location>
        <begin position="102"/>
        <end position="292"/>
    </location>
</feature>
<comment type="catalytic activity">
    <reaction evidence="15 16">
        <text>2 D-alanine + ATP = D-alanyl-D-alanine + ADP + phosphate + H(+)</text>
        <dbReference type="Rhea" id="RHEA:11224"/>
        <dbReference type="ChEBI" id="CHEBI:15378"/>
        <dbReference type="ChEBI" id="CHEBI:30616"/>
        <dbReference type="ChEBI" id="CHEBI:43474"/>
        <dbReference type="ChEBI" id="CHEBI:57416"/>
        <dbReference type="ChEBI" id="CHEBI:57822"/>
        <dbReference type="ChEBI" id="CHEBI:456216"/>
        <dbReference type="EC" id="6.3.2.4"/>
    </reaction>
</comment>
<keyword evidence="14 16" id="KW-0961">Cell wall biogenesis/degradation</keyword>
<evidence type="ECO:0000256" key="18">
    <source>
        <dbReference type="PIRSR" id="PIRSR039102-3"/>
    </source>
</evidence>
<dbReference type="InterPro" id="IPR005905">
    <property type="entry name" value="D_ala_D_ala"/>
</dbReference>
<comment type="subcellular location">
    <subcellularLocation>
        <location evidence="2 16">Cytoplasm</location>
    </subcellularLocation>
</comment>
<keyword evidence="7 18" id="KW-0479">Metal-binding</keyword>